<dbReference type="GeneID" id="10493199"/>
<proteinExistence type="predicted"/>
<dbReference type="InterPro" id="IPR011991">
    <property type="entry name" value="ArsR-like_HTH"/>
</dbReference>
<keyword evidence="5" id="KW-1185">Reference proteome</keyword>
<protein>
    <submittedName>
        <fullName evidence="4">Transcriptional regulator, TrmB</fullName>
    </submittedName>
</protein>
<dbReference type="GO" id="GO:0003677">
    <property type="term" value="F:DNA binding"/>
    <property type="evidence" value="ECO:0007669"/>
    <property type="project" value="InterPro"/>
</dbReference>
<dbReference type="Proteomes" id="UP000007812">
    <property type="component" value="Chromosome"/>
</dbReference>
<dbReference type="InterPro" id="IPR036388">
    <property type="entry name" value="WH-like_DNA-bd_sf"/>
</dbReference>
<dbReference type="EMBL" id="CP002656">
    <property type="protein sequence ID" value="AEB95113.1"/>
    <property type="molecule type" value="Genomic_DNA"/>
</dbReference>
<dbReference type="eggNOG" id="arCOG00393">
    <property type="taxonomic scope" value="Archaea"/>
</dbReference>
<feature type="coiled-coil region" evidence="1">
    <location>
        <begin position="178"/>
        <end position="205"/>
    </location>
</feature>
<keyword evidence="2" id="KW-0472">Membrane</keyword>
<dbReference type="GO" id="GO:0006355">
    <property type="term" value="P:regulation of DNA-templated transcription"/>
    <property type="evidence" value="ECO:0007669"/>
    <property type="project" value="InterPro"/>
</dbReference>
<dbReference type="RefSeq" id="WP_013737611.1">
    <property type="nucleotide sequence ID" value="NC_015435.1"/>
</dbReference>
<dbReference type="AlphaFoldDB" id="F4G2R5"/>
<evidence type="ECO:0000259" key="3">
    <source>
        <dbReference type="Pfam" id="PF09339"/>
    </source>
</evidence>
<dbReference type="InterPro" id="IPR005471">
    <property type="entry name" value="Tscrpt_reg_IclR_N"/>
</dbReference>
<evidence type="ECO:0000256" key="1">
    <source>
        <dbReference type="SAM" id="Coils"/>
    </source>
</evidence>
<dbReference type="HOGENOM" id="CLU_1154365_0_0_2"/>
<reference evidence="4 5" key="1">
    <citation type="journal article" date="2011" name="J. Bacteriol.">
        <title>Complete genome sequence of Metallosphaera cuprina, a metal sulfide-oxidizing archaeon from a hot spring.</title>
        <authorList>
            <person name="Liu L.J."/>
            <person name="You X.Y."/>
            <person name="Zheng H."/>
            <person name="Wang S."/>
            <person name="Jiang C.Y."/>
            <person name="Liu S.J."/>
        </authorList>
    </citation>
    <scope>NUCLEOTIDE SEQUENCE [LARGE SCALE GENOMIC DNA]</scope>
    <source>
        <strain evidence="4 5">Ar-4</strain>
    </source>
</reference>
<feature type="transmembrane region" description="Helical" evidence="2">
    <location>
        <begin position="153"/>
        <end position="174"/>
    </location>
</feature>
<dbReference type="Pfam" id="PF09339">
    <property type="entry name" value="HTH_IclR"/>
    <property type="match status" value="1"/>
</dbReference>
<feature type="domain" description="HTH iclR-type" evidence="3">
    <location>
        <begin position="205"/>
        <end position="247"/>
    </location>
</feature>
<evidence type="ECO:0000313" key="5">
    <source>
        <dbReference type="Proteomes" id="UP000007812"/>
    </source>
</evidence>
<dbReference type="KEGG" id="mcn:Mcup_1008"/>
<dbReference type="SUPFAM" id="SSF46785">
    <property type="entry name" value="Winged helix' DNA-binding domain"/>
    <property type="match status" value="1"/>
</dbReference>
<keyword evidence="2" id="KW-0812">Transmembrane</keyword>
<dbReference type="Gene3D" id="1.10.10.10">
    <property type="entry name" value="Winged helix-like DNA-binding domain superfamily/Winged helix DNA-binding domain"/>
    <property type="match status" value="1"/>
</dbReference>
<dbReference type="InterPro" id="IPR036390">
    <property type="entry name" value="WH_DNA-bd_sf"/>
</dbReference>
<evidence type="ECO:0000256" key="2">
    <source>
        <dbReference type="SAM" id="Phobius"/>
    </source>
</evidence>
<dbReference type="OrthoDB" id="46229at2157"/>
<keyword evidence="1" id="KW-0175">Coiled coil</keyword>
<accession>F4G2R5</accession>
<organism evidence="4 5">
    <name type="scientific">Metallosphaera cuprina (strain Ar-4)</name>
    <dbReference type="NCBI Taxonomy" id="1006006"/>
    <lineage>
        <taxon>Archaea</taxon>
        <taxon>Thermoproteota</taxon>
        <taxon>Thermoprotei</taxon>
        <taxon>Sulfolobales</taxon>
        <taxon>Sulfolobaceae</taxon>
        <taxon>Metallosphaera</taxon>
    </lineage>
</organism>
<dbReference type="CDD" id="cd00090">
    <property type="entry name" value="HTH_ARSR"/>
    <property type="match status" value="1"/>
</dbReference>
<sequence>MRYVLMATLVLLISALMTSGQQSATIYYNGTVVVQLNNVTSFHLIGNNVSNLKVIGSRFNLTGDYLYFHNGTKVTISYDTYFPNGVINANEPYNLTFYVLIPSYYSLVYVSPTPVSLETKGSTYNLTVKGNSLDVLFSTAKPTSGGGLSQEDLTVITILIVTDSILAFVIFEYLRMRRSKSKGDIENVREDREEAELATQELNDRDLLVLEAFKKGSKTLADAVRVTGLPKSTVYRRIKKLVKLGYLIERREGGKLWYEVGKLPDKDQNT</sequence>
<dbReference type="PATRIC" id="fig|1006006.8.peg.1000"/>
<evidence type="ECO:0000313" key="4">
    <source>
        <dbReference type="EMBL" id="AEB95113.1"/>
    </source>
</evidence>
<name>F4G2R5_METCR</name>
<keyword evidence="2" id="KW-1133">Transmembrane helix</keyword>
<gene>
    <name evidence="4" type="ordered locus">Mcup_1008</name>
</gene>